<sequence>MSKRLQSTDQAKNDEIIDDLTKNLETSLKTEESVDEFVISPGTSAEDFPKAAGDAPQTKDIPRIYPDLAEDDGIEKDFEEKDSETKEDSDTDIDEVSLKDAEVDLTDDQKEERRIIAEELKKAGNDAFKDGDFERSIEKYTEGLRTCPLQFSQQRSILYCNRSASKMKLKKYKQAIKDCTKAIELDENYVKAYIRRAQSYEATEKLDESLADYKKILEFDPSHKEAKLATVRLPPLIEEKNEKLKTEMLGKLKDLGNMILKPFGLSTENFQMEQDPVSKGYKINFKQ</sequence>
<evidence type="ECO:0000256" key="2">
    <source>
        <dbReference type="SAM" id="MobiDB-lite"/>
    </source>
</evidence>
<protein>
    <submittedName>
        <fullName evidence="4">Tetratricopeptide repeat protein 1</fullName>
    </submittedName>
</protein>
<keyword evidence="1" id="KW-0802">TPR repeat</keyword>
<evidence type="ECO:0000256" key="1">
    <source>
        <dbReference type="PROSITE-ProRule" id="PRU00339"/>
    </source>
</evidence>
<dbReference type="PANTHER" id="PTHR46014:SF1">
    <property type="entry name" value="TETRATRICOPEPTIDE REPEAT PROTEIN 1"/>
    <property type="match status" value="1"/>
</dbReference>
<feature type="compositionally biased region" description="Basic and acidic residues" evidence="2">
    <location>
        <begin position="75"/>
        <end position="88"/>
    </location>
</feature>
<dbReference type="GeneID" id="111351343"/>
<dbReference type="PROSITE" id="PS50005">
    <property type="entry name" value="TPR"/>
    <property type="match status" value="1"/>
</dbReference>
<dbReference type="Pfam" id="PF00515">
    <property type="entry name" value="TPR_1"/>
    <property type="match status" value="1"/>
</dbReference>
<dbReference type="InterPro" id="IPR019734">
    <property type="entry name" value="TPR_rpt"/>
</dbReference>
<dbReference type="PANTHER" id="PTHR46014">
    <property type="entry name" value="TETRATRICOPEPTIDE REPEAT PROTEIN 1"/>
    <property type="match status" value="1"/>
</dbReference>
<dbReference type="OrthoDB" id="1872379at2759"/>
<dbReference type="InterPro" id="IPR011990">
    <property type="entry name" value="TPR-like_helical_dom_sf"/>
</dbReference>
<reference evidence="4" key="1">
    <citation type="submission" date="2025-08" db="UniProtKB">
        <authorList>
            <consortium name="RefSeq"/>
        </authorList>
    </citation>
    <scope>IDENTIFICATION</scope>
    <source>
        <strain evidence="4">Ishihara</strain>
        <tissue evidence="4">Whole body</tissue>
    </source>
</reference>
<dbReference type="KEGG" id="sliu:111351343"/>
<evidence type="ECO:0000313" key="3">
    <source>
        <dbReference type="Proteomes" id="UP000301870"/>
    </source>
</evidence>
<name>A0A9J7DV40_SPOLT</name>
<feature type="repeat" description="TPR" evidence="1">
    <location>
        <begin position="190"/>
        <end position="223"/>
    </location>
</feature>
<gene>
    <name evidence="4" type="primary">LOC111351343</name>
</gene>
<dbReference type="Proteomes" id="UP000301870">
    <property type="component" value="Chromosome 13"/>
</dbReference>
<dbReference type="SUPFAM" id="SSF48452">
    <property type="entry name" value="TPR-like"/>
    <property type="match status" value="1"/>
</dbReference>
<dbReference type="Pfam" id="PF13181">
    <property type="entry name" value="TPR_8"/>
    <property type="match status" value="1"/>
</dbReference>
<dbReference type="InterPro" id="IPR052769">
    <property type="entry name" value="TPR_domain_protein"/>
</dbReference>
<accession>A0A9J7DV40</accession>
<organism evidence="3 4">
    <name type="scientific">Spodoptera litura</name>
    <name type="common">Asian cotton leafworm</name>
    <dbReference type="NCBI Taxonomy" id="69820"/>
    <lineage>
        <taxon>Eukaryota</taxon>
        <taxon>Metazoa</taxon>
        <taxon>Ecdysozoa</taxon>
        <taxon>Arthropoda</taxon>
        <taxon>Hexapoda</taxon>
        <taxon>Insecta</taxon>
        <taxon>Pterygota</taxon>
        <taxon>Neoptera</taxon>
        <taxon>Endopterygota</taxon>
        <taxon>Lepidoptera</taxon>
        <taxon>Glossata</taxon>
        <taxon>Ditrysia</taxon>
        <taxon>Noctuoidea</taxon>
        <taxon>Noctuidae</taxon>
        <taxon>Amphipyrinae</taxon>
        <taxon>Spodoptera</taxon>
    </lineage>
</organism>
<dbReference type="Gene3D" id="1.25.40.10">
    <property type="entry name" value="Tetratricopeptide repeat domain"/>
    <property type="match status" value="1"/>
</dbReference>
<dbReference type="RefSeq" id="XP_022819018.1">
    <property type="nucleotide sequence ID" value="XM_022963250.1"/>
</dbReference>
<feature type="region of interest" description="Disordered" evidence="2">
    <location>
        <begin position="40"/>
        <end position="102"/>
    </location>
</feature>
<dbReference type="SMART" id="SM00028">
    <property type="entry name" value="TPR"/>
    <property type="match status" value="3"/>
</dbReference>
<evidence type="ECO:0000313" key="4">
    <source>
        <dbReference type="RefSeq" id="XP_022819018.1"/>
    </source>
</evidence>
<dbReference type="AlphaFoldDB" id="A0A9J7DV40"/>
<proteinExistence type="predicted"/>
<keyword evidence="3" id="KW-1185">Reference proteome</keyword>
<dbReference type="CTD" id="7265"/>